<protein>
    <submittedName>
        <fullName evidence="1">Phosphoprotein</fullName>
    </submittedName>
</protein>
<sequence>MSNIGASQNLFPGVPQSSQVQADLEAYKPMDTIDEFLALWPSHGVTPPSTLHGKLRSWLESRPPGSRSILDKDSAALCSMIWTASAEHHHLINKSQVNKMSLLVDQLGEMMRGGPTQPAPTSAKRKHPEGNINKDLASLIAENWTDKRKAAWSKKSTSDYFETFSWLLTARLGLITKPFTSEWVESKGLKDILGDIAAYCIVNNEVLSDQEIEGIQQIIISRLSQGTKRKCLD</sequence>
<evidence type="ECO:0000313" key="1">
    <source>
        <dbReference type="EMBL" id="WNN28908.1"/>
    </source>
</evidence>
<accession>A0AA96KAK8</accession>
<dbReference type="EMBL" id="OR372158">
    <property type="protein sequence ID" value="WNN28908.1"/>
    <property type="molecule type" value="Viral_cRNA"/>
</dbReference>
<organism evidence="1">
    <name type="scientific">Vinca chlorotic spot virus</name>
    <dbReference type="NCBI Taxonomy" id="3076770"/>
    <lineage>
        <taxon>Viruses</taxon>
        <taxon>Riboviria</taxon>
        <taxon>Orthornavirae</taxon>
        <taxon>Negarnaviricota</taxon>
        <taxon>Haploviricotina</taxon>
        <taxon>Monjiviricetes</taxon>
        <taxon>Mononegavirales</taxon>
        <taxon>Rhabdoviridae</taxon>
    </lineage>
</organism>
<proteinExistence type="predicted"/>
<gene>
    <name evidence="1" type="primary">P</name>
</gene>
<reference evidence="1" key="1">
    <citation type="submission" date="2023-07" db="EMBL/GenBank/DDBJ databases">
        <title>A mixed infection between a kitavirid and a rhabdovirid in Vinca major plants is associated with the infestation by Brevipalpus chilensis mites.</title>
        <authorList>
            <person name="Ramos-Gonzalez P.L.L."/>
            <person name="Santos G."/>
            <person name="Tassi A.D."/>
            <person name="Chabi-Jesus C."/>
            <person name="Rossetto L."/>
            <person name="Harakava R."/>
            <person name="Trincado R."/>
            <person name="Freitas-Astua J."/>
            <person name="Kitajima E.W."/>
        </authorList>
    </citation>
    <scope>NUCLEOTIDE SEQUENCE</scope>
    <source>
        <strain evidence="1">LPa01</strain>
    </source>
</reference>
<name>A0AA96KAK8_9RHAB</name>